<feature type="chain" id="PRO_5004560405" description="Peptidase A1 domain-containing protein" evidence="1">
    <location>
        <begin position="21"/>
        <end position="566"/>
    </location>
</feature>
<dbReference type="InterPro" id="IPR033121">
    <property type="entry name" value="PEPTIDASE_A1"/>
</dbReference>
<proteinExistence type="predicted"/>
<dbReference type="InterPro" id="IPR021109">
    <property type="entry name" value="Peptidase_aspartic_dom_sf"/>
</dbReference>
<evidence type="ECO:0000313" key="3">
    <source>
        <dbReference type="EMBL" id="EPS39120.1"/>
    </source>
</evidence>
<dbReference type="EMBL" id="AQGS01000489">
    <property type="protein sequence ID" value="EPS39120.1"/>
    <property type="molecule type" value="Genomic_DNA"/>
</dbReference>
<gene>
    <name evidence="3" type="ORF">H072_7112</name>
</gene>
<dbReference type="OMA" id="VESCYAN"/>
<protein>
    <recommendedName>
        <fullName evidence="2">Peptidase A1 domain-containing protein</fullName>
    </recommendedName>
</protein>
<evidence type="ECO:0000313" key="4">
    <source>
        <dbReference type="Proteomes" id="UP000015100"/>
    </source>
</evidence>
<evidence type="ECO:0000259" key="2">
    <source>
        <dbReference type="PROSITE" id="PS51767"/>
    </source>
</evidence>
<dbReference type="HOGENOM" id="CLU_501546_0_0_1"/>
<feature type="signal peptide" evidence="1">
    <location>
        <begin position="1"/>
        <end position="20"/>
    </location>
</feature>
<feature type="domain" description="Peptidase A1" evidence="2">
    <location>
        <begin position="107"/>
        <end position="513"/>
    </location>
</feature>
<comment type="caution">
    <text evidence="3">The sequence shown here is derived from an EMBL/GenBank/DDBJ whole genome shotgun (WGS) entry which is preliminary data.</text>
</comment>
<sequence length="566" mass="62561">MLSLALAYATLVASAGLVHGQVPQPPPPPLRYAIEAAREISPNAKSQNLRANMGNPKLRRRQMSSPKSMIGFEDIEAMMAPQYFQPGKIPIMLDYTAISPTLAKKSWIASVNVTGDTYKLVVDNMLSDTWLYQPSDPNKCGVEIGITGLDYCYMDKMNMSYHVKDVKPFFVNYTGPGEYGVSGFDVVVSNISSSIDKSHMASFPAIIDIVDNVYSWDGSSPSPMDRLYHGVLGLGKKNAGQVSFQVGQNPMQYAQTPFHDKSGWSYYTTYFNAMDDPENMYIGLQYTDDAMHAPNMTTIPVSAGADGWVVDADKSWKVKYWENVNLGTADEATPQMFNIPFPAMNMSQTKNIKLDLGTAITYLDLDTVRKIYELFDGSCYVPLSNRTMDAEHGPFCKLPVTVTWDNVTDQQEAIPSKSPLPKFSLPWGPNADIEIDYKSLVGELVGPPCAGPNSMPMDMDTKSCPGMAYGTIQPNVYMNMGVENTGYWIYGGVVYQNAFFKWDTMNNGEVSVASYAMMGNQAGISSPSSRPNKFGKNKKKRISYAKKLPSYPKFLDNIRIGAIPNS</sequence>
<evidence type="ECO:0000256" key="1">
    <source>
        <dbReference type="SAM" id="SignalP"/>
    </source>
</evidence>
<accession>S8A7X3</accession>
<reference evidence="4" key="2">
    <citation type="submission" date="2013-04" db="EMBL/GenBank/DDBJ databases">
        <title>Genomic mechanisms accounting for the adaptation to parasitism in nematode-trapping fungi.</title>
        <authorList>
            <person name="Ahren D.G."/>
        </authorList>
    </citation>
    <scope>NUCLEOTIDE SEQUENCE [LARGE SCALE GENOMIC DNA]</scope>
    <source>
        <strain evidence="4">CBS 200.50</strain>
    </source>
</reference>
<keyword evidence="4" id="KW-1185">Reference proteome</keyword>
<dbReference type="AlphaFoldDB" id="S8A7X3"/>
<dbReference type="SUPFAM" id="SSF50630">
    <property type="entry name" value="Acid proteases"/>
    <property type="match status" value="1"/>
</dbReference>
<organism evidence="3 4">
    <name type="scientific">Dactylellina haptotyla (strain CBS 200.50)</name>
    <name type="common">Nematode-trapping fungus</name>
    <name type="synonym">Monacrosporium haptotylum</name>
    <dbReference type="NCBI Taxonomy" id="1284197"/>
    <lineage>
        <taxon>Eukaryota</taxon>
        <taxon>Fungi</taxon>
        <taxon>Dikarya</taxon>
        <taxon>Ascomycota</taxon>
        <taxon>Pezizomycotina</taxon>
        <taxon>Orbiliomycetes</taxon>
        <taxon>Orbiliales</taxon>
        <taxon>Orbiliaceae</taxon>
        <taxon>Dactylellina</taxon>
    </lineage>
</organism>
<keyword evidence="1" id="KW-0732">Signal</keyword>
<dbReference type="Gene3D" id="2.40.70.10">
    <property type="entry name" value="Acid Proteases"/>
    <property type="match status" value="1"/>
</dbReference>
<dbReference type="OrthoDB" id="5293849at2759"/>
<dbReference type="PROSITE" id="PS51767">
    <property type="entry name" value="PEPTIDASE_A1"/>
    <property type="match status" value="1"/>
</dbReference>
<name>S8A7X3_DACHA</name>
<reference evidence="3 4" key="1">
    <citation type="journal article" date="2013" name="PLoS Genet.">
        <title>Genomic mechanisms accounting for the adaptation to parasitism in nematode-trapping fungi.</title>
        <authorList>
            <person name="Meerupati T."/>
            <person name="Andersson K.M."/>
            <person name="Friman E."/>
            <person name="Kumar D."/>
            <person name="Tunlid A."/>
            <person name="Ahren D."/>
        </authorList>
    </citation>
    <scope>NUCLEOTIDE SEQUENCE [LARGE SCALE GENOMIC DNA]</scope>
    <source>
        <strain evidence="3 4">CBS 200.50</strain>
    </source>
</reference>
<dbReference type="Proteomes" id="UP000015100">
    <property type="component" value="Unassembled WGS sequence"/>
</dbReference>